<evidence type="ECO:0000256" key="4">
    <source>
        <dbReference type="ARBA" id="ARBA00023125"/>
    </source>
</evidence>
<keyword evidence="10" id="KW-1185">Reference proteome</keyword>
<evidence type="ECO:0000259" key="8">
    <source>
        <dbReference type="Pfam" id="PF08281"/>
    </source>
</evidence>
<reference evidence="10" key="1">
    <citation type="journal article" date="2019" name="Int. J. Syst. Evol. Microbiol.">
        <title>The Global Catalogue of Microorganisms (GCM) 10K type strain sequencing project: providing services to taxonomists for standard genome sequencing and annotation.</title>
        <authorList>
            <consortium name="The Broad Institute Genomics Platform"/>
            <consortium name="The Broad Institute Genome Sequencing Center for Infectious Disease"/>
            <person name="Wu L."/>
            <person name="Ma J."/>
        </authorList>
    </citation>
    <scope>NUCLEOTIDE SEQUENCE [LARGE SCALE GENOMIC DNA]</scope>
    <source>
        <strain evidence="10">JCM 16702</strain>
    </source>
</reference>
<keyword evidence="7" id="KW-0472">Membrane</keyword>
<dbReference type="InterPro" id="IPR039425">
    <property type="entry name" value="RNA_pol_sigma-70-like"/>
</dbReference>
<keyword evidence="7" id="KW-0812">Transmembrane</keyword>
<evidence type="ECO:0000313" key="9">
    <source>
        <dbReference type="EMBL" id="GAA4077725.1"/>
    </source>
</evidence>
<evidence type="ECO:0000256" key="3">
    <source>
        <dbReference type="ARBA" id="ARBA00023082"/>
    </source>
</evidence>
<dbReference type="InterPro" id="IPR013325">
    <property type="entry name" value="RNA_pol_sigma_r2"/>
</dbReference>
<dbReference type="EMBL" id="BAAAZG010000025">
    <property type="protein sequence ID" value="GAA4077725.1"/>
    <property type="molecule type" value="Genomic_DNA"/>
</dbReference>
<dbReference type="InterPro" id="IPR013249">
    <property type="entry name" value="RNA_pol_sigma70_r4_t2"/>
</dbReference>
<dbReference type="InterPro" id="IPR036388">
    <property type="entry name" value="WH-like_DNA-bd_sf"/>
</dbReference>
<evidence type="ECO:0000256" key="7">
    <source>
        <dbReference type="SAM" id="Phobius"/>
    </source>
</evidence>
<feature type="compositionally biased region" description="Low complexity" evidence="6">
    <location>
        <begin position="474"/>
        <end position="489"/>
    </location>
</feature>
<feature type="transmembrane region" description="Helical" evidence="7">
    <location>
        <begin position="296"/>
        <end position="322"/>
    </location>
</feature>
<dbReference type="PRINTS" id="PR01217">
    <property type="entry name" value="PRICHEXTENSN"/>
</dbReference>
<dbReference type="PANTHER" id="PTHR43133">
    <property type="entry name" value="RNA POLYMERASE ECF-TYPE SIGMA FACTO"/>
    <property type="match status" value="1"/>
</dbReference>
<evidence type="ECO:0000256" key="6">
    <source>
        <dbReference type="SAM" id="MobiDB-lite"/>
    </source>
</evidence>
<feature type="region of interest" description="Disordered" evidence="6">
    <location>
        <begin position="343"/>
        <end position="362"/>
    </location>
</feature>
<feature type="region of interest" description="Disordered" evidence="6">
    <location>
        <begin position="463"/>
        <end position="561"/>
    </location>
</feature>
<gene>
    <name evidence="9" type="ORF">GCM10022214_39410</name>
</gene>
<feature type="compositionally biased region" description="Pro residues" evidence="6">
    <location>
        <begin position="512"/>
        <end position="528"/>
    </location>
</feature>
<comment type="caution">
    <text evidence="9">The sequence shown here is derived from an EMBL/GenBank/DDBJ whole genome shotgun (WGS) entry which is preliminary data.</text>
</comment>
<dbReference type="Gene3D" id="1.10.10.10">
    <property type="entry name" value="Winged helix-like DNA-binding domain superfamily/Winged helix DNA-binding domain"/>
    <property type="match status" value="1"/>
</dbReference>
<keyword evidence="3" id="KW-0731">Sigma factor</keyword>
<dbReference type="SUPFAM" id="SSF88946">
    <property type="entry name" value="Sigma2 domain of RNA polymerase sigma factors"/>
    <property type="match status" value="1"/>
</dbReference>
<dbReference type="Pfam" id="PF08281">
    <property type="entry name" value="Sigma70_r4_2"/>
    <property type="match status" value="1"/>
</dbReference>
<evidence type="ECO:0000256" key="1">
    <source>
        <dbReference type="ARBA" id="ARBA00010641"/>
    </source>
</evidence>
<dbReference type="PANTHER" id="PTHR43133:SF8">
    <property type="entry name" value="RNA POLYMERASE SIGMA FACTOR HI_1459-RELATED"/>
    <property type="match status" value="1"/>
</dbReference>
<keyword evidence="2" id="KW-0805">Transcription regulation</keyword>
<dbReference type="Gene3D" id="1.10.1740.10">
    <property type="match status" value="1"/>
</dbReference>
<keyword evidence="7" id="KW-1133">Transmembrane helix</keyword>
<feature type="domain" description="RNA polymerase sigma factor 70 region 4 type 2" evidence="8">
    <location>
        <begin position="111"/>
        <end position="157"/>
    </location>
</feature>
<keyword evidence="4" id="KW-0238">DNA-binding</keyword>
<proteinExistence type="inferred from homology"/>
<dbReference type="Proteomes" id="UP001500683">
    <property type="component" value="Unassembled WGS sequence"/>
</dbReference>
<feature type="compositionally biased region" description="Polar residues" evidence="6">
    <location>
        <begin position="552"/>
        <end position="561"/>
    </location>
</feature>
<name>A0ABP7VZT0_9ACTN</name>
<accession>A0ABP7VZT0</accession>
<dbReference type="SUPFAM" id="SSF88659">
    <property type="entry name" value="Sigma3 and sigma4 domains of RNA polymerase sigma factors"/>
    <property type="match status" value="1"/>
</dbReference>
<sequence>MQGMDDRLLVEALRERDPAAPAAVYDAYAGRLYGYCWFHLRDRDAAQAALRDSFIVAEAHIGRLRDADRFCAWLYAIARLECARRLPGDDQPPDLPVASHDQDDVDQRVMAWQAVQALEPLSREMLELRVRHRLPVSDLAAVVGLPVKDVESHLRRAHSALEAALTAEILAHKGPYGCAGRGALLRQRRGPFTGDLNERLLRHARECDVCRALRPRTVSAVKVYGLLPWARPPASLRARVMACFYDPELVGYRLFVATRVGAFGPAGFPKQSRHSASSRWMSRSGRRLPYVGRRPAAGRAVAAVAVVVLLLGGGGVAFRWLIAAEGGTGTAAAGAGGFPRPSVPSALPLPTGGEPSPGADVGSAPVAATYPLGARVSSAPPTALVNLPGVRLVDHGDARSQPAGLAVAPLYLDLAGGAHGTLQLTAEGGPVNWRAKPWGPIRLGRTSGRIEAGKTVTLDVDVTRRGGSTGEGGVVFQPGGVGVRVMWRPPTQPDPTTRPRPSDSDPTVSSPQPSPSDPSPSAPTPSDSPPSETSTPPPPSSREPDTPSPSEGTPQPQGSGA</sequence>
<evidence type="ECO:0000313" key="10">
    <source>
        <dbReference type="Proteomes" id="UP001500683"/>
    </source>
</evidence>
<evidence type="ECO:0000256" key="5">
    <source>
        <dbReference type="ARBA" id="ARBA00023163"/>
    </source>
</evidence>
<protein>
    <recommendedName>
        <fullName evidence="8">RNA polymerase sigma factor 70 region 4 type 2 domain-containing protein</fullName>
    </recommendedName>
</protein>
<keyword evidence="5" id="KW-0804">Transcription</keyword>
<dbReference type="InterPro" id="IPR013324">
    <property type="entry name" value="RNA_pol_sigma_r3/r4-like"/>
</dbReference>
<evidence type="ECO:0000256" key="2">
    <source>
        <dbReference type="ARBA" id="ARBA00023015"/>
    </source>
</evidence>
<comment type="similarity">
    <text evidence="1">Belongs to the sigma-70 factor family. ECF subfamily.</text>
</comment>
<organism evidence="9 10">
    <name type="scientific">Actinomadura miaoliensis</name>
    <dbReference type="NCBI Taxonomy" id="430685"/>
    <lineage>
        <taxon>Bacteria</taxon>
        <taxon>Bacillati</taxon>
        <taxon>Actinomycetota</taxon>
        <taxon>Actinomycetes</taxon>
        <taxon>Streptosporangiales</taxon>
        <taxon>Thermomonosporaceae</taxon>
        <taxon>Actinomadura</taxon>
    </lineage>
</organism>